<evidence type="ECO:0000313" key="2">
    <source>
        <dbReference type="EMBL" id="EQA98038.1"/>
    </source>
</evidence>
<dbReference type="eggNOG" id="COG4095">
    <property type="taxonomic scope" value="Bacteria"/>
</dbReference>
<dbReference type="EMBL" id="ATIB01000085">
    <property type="protein sequence ID" value="EQA98038.1"/>
    <property type="molecule type" value="Genomic_DNA"/>
</dbReference>
<protein>
    <recommendedName>
        <fullName evidence="4">Sugar efflux transporter for intercellular exchange</fullName>
    </recommendedName>
</protein>
<dbReference type="GO" id="GO:0016020">
    <property type="term" value="C:membrane"/>
    <property type="evidence" value="ECO:0007669"/>
    <property type="project" value="InterPro"/>
</dbReference>
<dbReference type="RefSeq" id="WP_021246553.1">
    <property type="nucleotide sequence ID" value="NZ_ATIB01000085.1"/>
</dbReference>
<keyword evidence="1" id="KW-0812">Transmembrane</keyword>
<keyword evidence="1" id="KW-0472">Membrane</keyword>
<proteinExistence type="predicted"/>
<comment type="caution">
    <text evidence="2">The sequence shown here is derived from an EMBL/GenBank/DDBJ whole genome shotgun (WGS) entry which is preliminary data.</text>
</comment>
<name>T0HKC1_9SPHN</name>
<evidence type="ECO:0008006" key="4">
    <source>
        <dbReference type="Google" id="ProtNLM"/>
    </source>
</evidence>
<reference evidence="2 3" key="1">
    <citation type="journal article" date="2013" name="Genome Announc.">
        <title>Draft Genome Sequence of a Hexachlorocyclohexane-Degrading Bacterium, Sphingobium baderi Strain LL03T.</title>
        <authorList>
            <person name="Kaur J."/>
            <person name="Verma H."/>
            <person name="Tripathi C."/>
            <person name="Khurana J.P."/>
            <person name="Lal R."/>
        </authorList>
    </citation>
    <scope>NUCLEOTIDE SEQUENCE [LARGE SCALE GENOMIC DNA]</scope>
    <source>
        <strain evidence="2 3">LL03</strain>
    </source>
</reference>
<accession>T0HKC1</accession>
<evidence type="ECO:0000256" key="1">
    <source>
        <dbReference type="SAM" id="Phobius"/>
    </source>
</evidence>
<organism evidence="2 3">
    <name type="scientific">Sphingobium baderi LL03</name>
    <dbReference type="NCBI Taxonomy" id="1114964"/>
    <lineage>
        <taxon>Bacteria</taxon>
        <taxon>Pseudomonadati</taxon>
        <taxon>Pseudomonadota</taxon>
        <taxon>Alphaproteobacteria</taxon>
        <taxon>Sphingomonadales</taxon>
        <taxon>Sphingomonadaceae</taxon>
        <taxon>Sphingobium</taxon>
    </lineage>
</organism>
<dbReference type="Proteomes" id="UP000015524">
    <property type="component" value="Unassembled WGS sequence"/>
</dbReference>
<dbReference type="InterPro" id="IPR004316">
    <property type="entry name" value="SWEET_rpt"/>
</dbReference>
<gene>
    <name evidence="2" type="ORF">L485_20045</name>
</gene>
<feature type="transmembrane region" description="Helical" evidence="1">
    <location>
        <begin position="37"/>
        <end position="58"/>
    </location>
</feature>
<dbReference type="Pfam" id="PF03083">
    <property type="entry name" value="MtN3_slv"/>
    <property type="match status" value="1"/>
</dbReference>
<dbReference type="PATRIC" id="fig|1114964.3.peg.3938"/>
<keyword evidence="3" id="KW-1185">Reference proteome</keyword>
<evidence type="ECO:0000313" key="3">
    <source>
        <dbReference type="Proteomes" id="UP000015524"/>
    </source>
</evidence>
<keyword evidence="1" id="KW-1133">Transmembrane helix</keyword>
<dbReference type="Gene3D" id="1.20.1280.290">
    <property type="match status" value="1"/>
</dbReference>
<feature type="transmembrane region" description="Helical" evidence="1">
    <location>
        <begin position="6"/>
        <end position="25"/>
    </location>
</feature>
<feature type="transmembrane region" description="Helical" evidence="1">
    <location>
        <begin position="64"/>
        <end position="84"/>
    </location>
</feature>
<dbReference type="AlphaFoldDB" id="T0HKC1"/>
<sequence length="85" mass="9242">MSDRRLHILGWIASATAVAMYMSYLDQIRLNLAGQKGSLIQPGATFMNCSLWVAYGFLREKKDWPIVIANGPGIVLGAVAFATAL</sequence>